<name>A0A9J5X7T7_SOLCO</name>
<reference evidence="1 2" key="1">
    <citation type="submission" date="2020-09" db="EMBL/GenBank/DDBJ databases">
        <title>De no assembly of potato wild relative species, Solanum commersonii.</title>
        <authorList>
            <person name="Cho K."/>
        </authorList>
    </citation>
    <scope>NUCLEOTIDE SEQUENCE [LARGE SCALE GENOMIC DNA]</scope>
    <source>
        <strain evidence="1">LZ3.2</strain>
        <tissue evidence="1">Leaf</tissue>
    </source>
</reference>
<dbReference type="Proteomes" id="UP000824120">
    <property type="component" value="Chromosome 9"/>
</dbReference>
<keyword evidence="2" id="KW-1185">Reference proteome</keyword>
<dbReference type="EMBL" id="JACXVP010000009">
    <property type="protein sequence ID" value="KAG5584369.1"/>
    <property type="molecule type" value="Genomic_DNA"/>
</dbReference>
<evidence type="ECO:0000313" key="1">
    <source>
        <dbReference type="EMBL" id="KAG5584369.1"/>
    </source>
</evidence>
<dbReference type="AlphaFoldDB" id="A0A9J5X7T7"/>
<gene>
    <name evidence="1" type="ORF">H5410_044803</name>
</gene>
<proteinExistence type="predicted"/>
<organism evidence="1 2">
    <name type="scientific">Solanum commersonii</name>
    <name type="common">Commerson's wild potato</name>
    <name type="synonym">Commerson's nightshade</name>
    <dbReference type="NCBI Taxonomy" id="4109"/>
    <lineage>
        <taxon>Eukaryota</taxon>
        <taxon>Viridiplantae</taxon>
        <taxon>Streptophyta</taxon>
        <taxon>Embryophyta</taxon>
        <taxon>Tracheophyta</taxon>
        <taxon>Spermatophyta</taxon>
        <taxon>Magnoliopsida</taxon>
        <taxon>eudicotyledons</taxon>
        <taxon>Gunneridae</taxon>
        <taxon>Pentapetalae</taxon>
        <taxon>asterids</taxon>
        <taxon>lamiids</taxon>
        <taxon>Solanales</taxon>
        <taxon>Solanaceae</taxon>
        <taxon>Solanoideae</taxon>
        <taxon>Solaneae</taxon>
        <taxon>Solanum</taxon>
    </lineage>
</organism>
<comment type="caution">
    <text evidence="1">The sequence shown here is derived from an EMBL/GenBank/DDBJ whole genome shotgun (WGS) entry which is preliminary data.</text>
</comment>
<sequence>MKVPFGGCSILDIRLPVGEYLSGKWMENGIQKQVSFYQYVKDTTLLETVSALMSGFSIPLRRLLVDLILLGSGTTSNVSFWDQGTLLLKGNERKDLGNILYALVVPKNVDANVSLVLAISPFSTCPYNL</sequence>
<evidence type="ECO:0000313" key="2">
    <source>
        <dbReference type="Proteomes" id="UP000824120"/>
    </source>
</evidence>
<accession>A0A9J5X7T7</accession>
<protein>
    <submittedName>
        <fullName evidence="1">Uncharacterized protein</fullName>
    </submittedName>
</protein>